<dbReference type="InterPro" id="IPR011006">
    <property type="entry name" value="CheY-like_superfamily"/>
</dbReference>
<sequence length="187" mass="21192">MRILIVEDDYLVADQLAREILELGEVVVGPYANLEEGAMNFDDVDAAILDVRLGDGTSFHIADSLQALQIPFLFYTGYDPQLVPSRFCPTDVYNKPGHARWLLSGLRSRQEEGRTPPAETIESVVREMLVQARRMMPDKASAERLVEAALKVAIETTERDDSPHKLKSWLMELLTREFQTRHGDHLN</sequence>
<evidence type="ECO:0000313" key="4">
    <source>
        <dbReference type="Proteomes" id="UP001251085"/>
    </source>
</evidence>
<evidence type="ECO:0000259" key="2">
    <source>
        <dbReference type="PROSITE" id="PS50110"/>
    </source>
</evidence>
<reference evidence="4" key="1">
    <citation type="submission" date="2023-07" db="EMBL/GenBank/DDBJ databases">
        <title>Characterization of two Paracoccaceae strains isolated from Phycosphere and proposal of Xinfangfangia lacusdiani sp. nov.</title>
        <authorList>
            <person name="Deng Y."/>
            <person name="Zhang Y.Q."/>
        </authorList>
    </citation>
    <scope>NUCLEOTIDE SEQUENCE [LARGE SCALE GENOMIC DNA]</scope>
    <source>
        <strain evidence="4">CPCC 101403</strain>
    </source>
</reference>
<proteinExistence type="predicted"/>
<dbReference type="InterPro" id="IPR001789">
    <property type="entry name" value="Sig_transdc_resp-reg_receiver"/>
</dbReference>
<dbReference type="Proteomes" id="UP001251085">
    <property type="component" value="Unassembled WGS sequence"/>
</dbReference>
<accession>A0ABU3ELX2</accession>
<dbReference type="EMBL" id="JAVRQI010000036">
    <property type="protein sequence ID" value="MDT1064762.1"/>
    <property type="molecule type" value="Genomic_DNA"/>
</dbReference>
<evidence type="ECO:0000313" key="3">
    <source>
        <dbReference type="EMBL" id="MDT1064762.1"/>
    </source>
</evidence>
<dbReference type="PROSITE" id="PS50110">
    <property type="entry name" value="RESPONSE_REGULATORY"/>
    <property type="match status" value="1"/>
</dbReference>
<keyword evidence="1" id="KW-0597">Phosphoprotein</keyword>
<gene>
    <name evidence="3" type="ORF">RM190_23100</name>
</gene>
<name>A0ABU3ELX2_9RHOB</name>
<organism evidence="3 4">
    <name type="scientific">Paracoccus broussonetiae</name>
    <dbReference type="NCBI Taxonomy" id="3075834"/>
    <lineage>
        <taxon>Bacteria</taxon>
        <taxon>Pseudomonadati</taxon>
        <taxon>Pseudomonadota</taxon>
        <taxon>Alphaproteobacteria</taxon>
        <taxon>Rhodobacterales</taxon>
        <taxon>Paracoccaceae</taxon>
        <taxon>Paracoccus</taxon>
    </lineage>
</organism>
<feature type="modified residue" description="4-aspartylphosphate" evidence="1">
    <location>
        <position position="50"/>
    </location>
</feature>
<protein>
    <submittedName>
        <fullName evidence="3">Response regulator</fullName>
    </submittedName>
</protein>
<feature type="domain" description="Response regulatory" evidence="2">
    <location>
        <begin position="2"/>
        <end position="110"/>
    </location>
</feature>
<dbReference type="SUPFAM" id="SSF52172">
    <property type="entry name" value="CheY-like"/>
    <property type="match status" value="1"/>
</dbReference>
<dbReference type="Gene3D" id="3.40.50.2300">
    <property type="match status" value="1"/>
</dbReference>
<evidence type="ECO:0000256" key="1">
    <source>
        <dbReference type="PROSITE-ProRule" id="PRU00169"/>
    </source>
</evidence>
<comment type="caution">
    <text evidence="3">The sequence shown here is derived from an EMBL/GenBank/DDBJ whole genome shotgun (WGS) entry which is preliminary data.</text>
</comment>
<keyword evidence="4" id="KW-1185">Reference proteome</keyword>